<dbReference type="EMBL" id="CVRI01000066">
    <property type="protein sequence ID" value="CRL06353.1"/>
    <property type="molecule type" value="Genomic_DNA"/>
</dbReference>
<accession>A0A1J1J636</accession>
<evidence type="ECO:0000313" key="1">
    <source>
        <dbReference type="EMBL" id="CRL06353.1"/>
    </source>
</evidence>
<protein>
    <submittedName>
        <fullName evidence="1">CLUMA_CG019388, isoform A</fullName>
    </submittedName>
</protein>
<gene>
    <name evidence="1" type="ORF">CLUMA_CG019388</name>
</gene>
<organism evidence="1 2">
    <name type="scientific">Clunio marinus</name>
    <dbReference type="NCBI Taxonomy" id="568069"/>
    <lineage>
        <taxon>Eukaryota</taxon>
        <taxon>Metazoa</taxon>
        <taxon>Ecdysozoa</taxon>
        <taxon>Arthropoda</taxon>
        <taxon>Hexapoda</taxon>
        <taxon>Insecta</taxon>
        <taxon>Pterygota</taxon>
        <taxon>Neoptera</taxon>
        <taxon>Endopterygota</taxon>
        <taxon>Diptera</taxon>
        <taxon>Nematocera</taxon>
        <taxon>Chironomoidea</taxon>
        <taxon>Chironomidae</taxon>
        <taxon>Clunio</taxon>
    </lineage>
</organism>
<proteinExistence type="predicted"/>
<reference evidence="1 2" key="1">
    <citation type="submission" date="2015-04" db="EMBL/GenBank/DDBJ databases">
        <authorList>
            <person name="Syromyatnikov M.Y."/>
            <person name="Popov V.N."/>
        </authorList>
    </citation>
    <scope>NUCLEOTIDE SEQUENCE [LARGE SCALE GENOMIC DNA]</scope>
</reference>
<dbReference type="Proteomes" id="UP000183832">
    <property type="component" value="Unassembled WGS sequence"/>
</dbReference>
<sequence>MCESLPTTNNCACKDDEMIAVDDNDVWRLWARAILRNHFKYLSKNDESNKQKKNIQTILLTA</sequence>
<evidence type="ECO:0000313" key="2">
    <source>
        <dbReference type="Proteomes" id="UP000183832"/>
    </source>
</evidence>
<dbReference type="AlphaFoldDB" id="A0A1J1J636"/>
<keyword evidence="2" id="KW-1185">Reference proteome</keyword>
<name>A0A1J1J636_9DIPT</name>